<gene>
    <name evidence="2" type="ORF">WG616_02370</name>
</gene>
<proteinExistence type="predicted"/>
<keyword evidence="1" id="KW-0472">Membrane</keyword>
<evidence type="ECO:0000256" key="1">
    <source>
        <dbReference type="SAM" id="Phobius"/>
    </source>
</evidence>
<evidence type="ECO:0000313" key="2">
    <source>
        <dbReference type="EMBL" id="WXL28193.1"/>
    </source>
</evidence>
<feature type="transmembrane region" description="Helical" evidence="1">
    <location>
        <begin position="15"/>
        <end position="34"/>
    </location>
</feature>
<keyword evidence="1" id="KW-0812">Transmembrane</keyword>
<feature type="transmembrane region" description="Helical" evidence="1">
    <location>
        <begin position="136"/>
        <end position="154"/>
    </location>
</feature>
<dbReference type="Proteomes" id="UP001460679">
    <property type="component" value="Chromosome"/>
</dbReference>
<keyword evidence="1" id="KW-1133">Transmembrane helix</keyword>
<reference evidence="2" key="1">
    <citation type="submission" date="2024-03" db="EMBL/GenBank/DDBJ databases">
        <title>Complete genome sequence of Mycoplasma gypis type strain B1/T1.</title>
        <authorList>
            <person name="Spergser J."/>
        </authorList>
    </citation>
    <scope>NUCLEOTIDE SEQUENCE [LARGE SCALE GENOMIC DNA]</scope>
    <source>
        <strain evidence="2">B1/T1</strain>
    </source>
</reference>
<dbReference type="RefSeq" id="WP_205498287.1">
    <property type="nucleotide sequence ID" value="NZ_CP148066.1"/>
</dbReference>
<evidence type="ECO:0000313" key="3">
    <source>
        <dbReference type="Proteomes" id="UP001460679"/>
    </source>
</evidence>
<protein>
    <recommendedName>
        <fullName evidence="4">CvpA family protein</fullName>
    </recommendedName>
</protein>
<keyword evidence="3" id="KW-1185">Reference proteome</keyword>
<feature type="transmembrane region" description="Helical" evidence="1">
    <location>
        <begin position="41"/>
        <end position="61"/>
    </location>
</feature>
<accession>A0ABZ2RN56</accession>
<feature type="transmembrane region" description="Helical" evidence="1">
    <location>
        <begin position="91"/>
        <end position="116"/>
    </location>
</feature>
<dbReference type="EMBL" id="CP148066">
    <property type="protein sequence ID" value="WXL28193.1"/>
    <property type="molecule type" value="Genomic_DNA"/>
</dbReference>
<organism evidence="2 3">
    <name type="scientific">[Mycoplasma] gypis</name>
    <dbReference type="NCBI Taxonomy" id="92404"/>
    <lineage>
        <taxon>Bacteria</taxon>
        <taxon>Bacillati</taxon>
        <taxon>Mycoplasmatota</taxon>
        <taxon>Mycoplasmoidales</taxon>
        <taxon>Metamycoplasmataceae</taxon>
        <taxon>Metamycoplasma</taxon>
    </lineage>
</organism>
<name>A0ABZ2RN56_9BACT</name>
<evidence type="ECO:0008006" key="4">
    <source>
        <dbReference type="Google" id="ProtNLM"/>
    </source>
</evidence>
<sequence length="832" mass="94320">MKAFLDSMLNSSSSLWIVGLIVTLVVSILLGFILGWIKGWIWSLVIFIIQFLILIACAFGSDALAKTIDVDSKLGEFGLTVSDVSSYTIPIMQLLILLIFNIISFIIFLIAIIFVVKKRRSRKINLGKKRSLIGKIAGSVLTIGYLLPFGLLVSNVTSITSENKTYLEKIIQPSVKALSFGKGDSIGYDGQAVKMIVQLFVIHEEEGNQVVDDIQKIFSSLVDGTKNTPLELNEKTKPFLKTILESSQKFNSIIEKVFNKMADQTALISKENIEDFKRLPDGFLSMRAKLLDVKIDLNTVGKTNLEKLIRNSLTSKSLKEEIKNNQELSTDYNRFVSELVKALTITQEAPDFDSNEAELVSKIALNPEYQTRLSHNLQSVFEDLSNGSITESKPQYQDIKNDLSTILSSDITMDLFVRNKDEIGAENIAYSDIEQIDTLPNDFLAIRTRLLGLDMTLNQKQKENLDKLLNVFILNEGLKKEIENNAIKSQKVNNLITSLKNAFDSESEISVKNHDEQLKISNFFLVESKRNEYINAVSQITQALVDGKQKSPSTAINQAKQKALEMLKNDMIMSFIINPKTVAQYATKVDYISVQDLQDYNMVPERFFDIRVSLLDLSLNLNSKQTENFERFLKSYILTPQTKNNVENNSKLASLFNKMTHDIAHSLSSQQETNFSRDELRLTSDFILDDAYRMKFLTQASHYLEQTFDLNSQQRITVSEDFKRDLSTLLNSKYISEQLLEDKFNDLISMEHFVNEDLINKLSENPNSETLHNLFVKKNATLNLKNQGIDSIKKLIENHALTFDLENKAKTDQNTKQKITLVLLLISQAVSI</sequence>